<keyword evidence="3" id="KW-0813">Transport</keyword>
<dbReference type="PANTHER" id="PTHR43394:SF13">
    <property type="entry name" value="ANTIGEN PEPTIDE TRANSPORTER 1"/>
    <property type="match status" value="1"/>
</dbReference>
<dbReference type="Pfam" id="PF00664">
    <property type="entry name" value="ABC_membrane"/>
    <property type="match status" value="1"/>
</dbReference>
<evidence type="ECO:0000256" key="11">
    <source>
        <dbReference type="SAM" id="Phobius"/>
    </source>
</evidence>
<dbReference type="PIRSF" id="PIRSF002773">
    <property type="entry name" value="ABC_prm/ATPase_B"/>
    <property type="match status" value="1"/>
</dbReference>
<comment type="similarity">
    <text evidence="2">Belongs to the ABC transporter superfamily. ABCB family. MHC peptide exporter (TC 3.A.1.209) subfamily.</text>
</comment>
<dbReference type="PROSITE" id="PS50893">
    <property type="entry name" value="ABC_TRANSPORTER_2"/>
    <property type="match status" value="1"/>
</dbReference>
<feature type="transmembrane region" description="Helical" evidence="11">
    <location>
        <begin position="211"/>
        <end position="233"/>
    </location>
</feature>
<accession>A0AAD1T264</accession>
<dbReference type="PRINTS" id="PR01896">
    <property type="entry name" value="TAP1PROTEIN"/>
</dbReference>
<proteinExistence type="inferred from homology"/>
<evidence type="ECO:0000259" key="12">
    <source>
        <dbReference type="PROSITE" id="PS50893"/>
    </source>
</evidence>
<organism evidence="14 15">
    <name type="scientific">Pelobates cultripes</name>
    <name type="common">Western spadefoot toad</name>
    <dbReference type="NCBI Taxonomy" id="61616"/>
    <lineage>
        <taxon>Eukaryota</taxon>
        <taxon>Metazoa</taxon>
        <taxon>Chordata</taxon>
        <taxon>Craniata</taxon>
        <taxon>Vertebrata</taxon>
        <taxon>Euteleostomi</taxon>
        <taxon>Amphibia</taxon>
        <taxon>Batrachia</taxon>
        <taxon>Anura</taxon>
        <taxon>Pelobatoidea</taxon>
        <taxon>Pelobatidae</taxon>
        <taxon>Pelobates</taxon>
    </lineage>
</organism>
<dbReference type="SMART" id="SM00382">
    <property type="entry name" value="AAA"/>
    <property type="match status" value="1"/>
</dbReference>
<keyword evidence="7" id="KW-0571">Peptide transport</keyword>
<evidence type="ECO:0000256" key="5">
    <source>
        <dbReference type="ARBA" id="ARBA00022741"/>
    </source>
</evidence>
<protein>
    <submittedName>
        <fullName evidence="14">Antigen peptide transporter 1-like</fullName>
    </submittedName>
</protein>
<comment type="subcellular location">
    <subcellularLocation>
        <location evidence="1">Endomembrane system</location>
        <topology evidence="1">Multi-pass membrane protein</topology>
    </subcellularLocation>
</comment>
<evidence type="ECO:0000256" key="8">
    <source>
        <dbReference type="ARBA" id="ARBA00022967"/>
    </source>
</evidence>
<name>A0AAD1T264_PELCU</name>
<dbReference type="InterPro" id="IPR003439">
    <property type="entry name" value="ABC_transporter-like_ATP-bd"/>
</dbReference>
<keyword evidence="4 11" id="KW-0812">Transmembrane</keyword>
<evidence type="ECO:0000256" key="9">
    <source>
        <dbReference type="ARBA" id="ARBA00022989"/>
    </source>
</evidence>
<dbReference type="GO" id="GO:0012505">
    <property type="term" value="C:endomembrane system"/>
    <property type="evidence" value="ECO:0007669"/>
    <property type="project" value="UniProtKB-SubCell"/>
</dbReference>
<dbReference type="GO" id="GO:0016020">
    <property type="term" value="C:membrane"/>
    <property type="evidence" value="ECO:0007669"/>
    <property type="project" value="InterPro"/>
</dbReference>
<feature type="transmembrane region" description="Helical" evidence="11">
    <location>
        <begin position="287"/>
        <end position="305"/>
    </location>
</feature>
<dbReference type="PROSITE" id="PS00211">
    <property type="entry name" value="ABC_TRANSPORTER_1"/>
    <property type="match status" value="1"/>
</dbReference>
<evidence type="ECO:0000313" key="15">
    <source>
        <dbReference type="Proteomes" id="UP001295444"/>
    </source>
</evidence>
<dbReference type="InterPro" id="IPR036640">
    <property type="entry name" value="ABC1_TM_sf"/>
</dbReference>
<dbReference type="EMBL" id="OW240920">
    <property type="protein sequence ID" value="CAH2314523.1"/>
    <property type="molecule type" value="Genomic_DNA"/>
</dbReference>
<evidence type="ECO:0000256" key="3">
    <source>
        <dbReference type="ARBA" id="ARBA00022448"/>
    </source>
</evidence>
<evidence type="ECO:0000259" key="13">
    <source>
        <dbReference type="PROSITE" id="PS50929"/>
    </source>
</evidence>
<feature type="domain" description="ABC transporter" evidence="12">
    <location>
        <begin position="487"/>
        <end position="723"/>
    </location>
</feature>
<evidence type="ECO:0000256" key="10">
    <source>
        <dbReference type="ARBA" id="ARBA00023136"/>
    </source>
</evidence>
<evidence type="ECO:0000256" key="1">
    <source>
        <dbReference type="ARBA" id="ARBA00004127"/>
    </source>
</evidence>
<feature type="domain" description="ABC transmembrane type-1" evidence="13">
    <location>
        <begin position="173"/>
        <end position="454"/>
    </location>
</feature>
<evidence type="ECO:0000256" key="2">
    <source>
        <dbReference type="ARBA" id="ARBA00006493"/>
    </source>
</evidence>
<dbReference type="Pfam" id="PF00005">
    <property type="entry name" value="ABC_tran"/>
    <property type="match status" value="1"/>
</dbReference>
<keyword evidence="15" id="KW-1185">Reference proteome</keyword>
<dbReference type="InterPro" id="IPR003593">
    <property type="entry name" value="AAA+_ATPase"/>
</dbReference>
<dbReference type="PANTHER" id="PTHR43394">
    <property type="entry name" value="ATP-DEPENDENT PERMEASE MDL1, MITOCHONDRIAL"/>
    <property type="match status" value="1"/>
</dbReference>
<dbReference type="InterPro" id="IPR011527">
    <property type="entry name" value="ABC1_TM_dom"/>
</dbReference>
<dbReference type="GO" id="GO:0016887">
    <property type="term" value="F:ATP hydrolysis activity"/>
    <property type="evidence" value="ECO:0007669"/>
    <property type="project" value="InterPro"/>
</dbReference>
<dbReference type="GO" id="GO:0005524">
    <property type="term" value="F:ATP binding"/>
    <property type="evidence" value="ECO:0007669"/>
    <property type="project" value="UniProtKB-KW"/>
</dbReference>
<dbReference type="SUPFAM" id="SSF52540">
    <property type="entry name" value="P-loop containing nucleoside triphosphate hydrolases"/>
    <property type="match status" value="1"/>
</dbReference>
<dbReference type="FunFam" id="1.20.1560.10:FF:000215">
    <property type="entry name" value="ABC transporter B family member 4"/>
    <property type="match status" value="1"/>
</dbReference>
<dbReference type="InterPro" id="IPR017871">
    <property type="entry name" value="ABC_transporter-like_CS"/>
</dbReference>
<feature type="transmembrane region" description="Helical" evidence="11">
    <location>
        <begin position="167"/>
        <end position="191"/>
    </location>
</feature>
<reference evidence="14" key="1">
    <citation type="submission" date="2022-03" db="EMBL/GenBank/DDBJ databases">
        <authorList>
            <person name="Alioto T."/>
            <person name="Alioto T."/>
            <person name="Gomez Garrido J."/>
        </authorList>
    </citation>
    <scope>NUCLEOTIDE SEQUENCE</scope>
</reference>
<dbReference type="Gene3D" id="3.40.50.300">
    <property type="entry name" value="P-loop containing nucleotide triphosphate hydrolases"/>
    <property type="match status" value="1"/>
</dbReference>
<evidence type="ECO:0000256" key="6">
    <source>
        <dbReference type="ARBA" id="ARBA00022840"/>
    </source>
</evidence>
<dbReference type="InterPro" id="IPR027417">
    <property type="entry name" value="P-loop_NTPase"/>
</dbReference>
<keyword evidence="7" id="KW-0653">Protein transport</keyword>
<dbReference type="PROSITE" id="PS50929">
    <property type="entry name" value="ABC_TM1F"/>
    <property type="match status" value="1"/>
</dbReference>
<sequence>MCHFKCFAGSFIMKCFSPPVCLVVLDITTLQLMGLCLPQINTLYLPILGVWLVGLSRLLVLILGVRVMRCWSKMPSWMEGDPLPVSYIVLSLLTPSCATICSVVSPNSSSEILYSWKRWDLLVLNYLLTLTSAILWHELGPSAEKKEDETATSSGSLMRLLTLLKPYVYRFTLASVFLILSSWGEMALPSYTGRMTDWILNKEDPSAFKSAITAMSLITISSAVTEFLCDCIYNITMSRIHTKTQGQVLRSVLQQEIGFFDTVPTGDITSRVTSDITAMSESLSSNLSLLVWYFMRAVFLIAYMLSLSPKLTLFTLMCLCVITLVPNLSGTFSQSLAVKVQESLSKANQVALEAFSNMKTVRSFANEEGESQRYESRLHDTYQLNKMEALAYGCSNVANSFAGLALKVGILYFGGRLVTNGEVSGGDLVSFVLYEMQFTSAVDVLLRMYPDVRKAVGSSEKVFEYMDRTPQMPKQGTLIPSSLKGHVQFQNVTFSYPKYPDTPALQDVSFELCPGEVTALVGQCDAGKTTVVQLLLRFYEPKNGKILMDGKPISEYENKFYRTKVSVVSQEPTLTSRTIEDNISYGLEKVPQKSVQDAAKVAHVDDFISELTNGYQTGAGQKGGQLSGGQKQRVALARALVRNPKVLILDDATSSLDTKTELDIQSALYDNPQKRTVLLISHRMHTVQQAKRILVLESGQITEQGTHEELLALEGSYWRLWNKQTSSFQRSNGEQEQVE</sequence>
<feature type="transmembrane region" description="Helical" evidence="11">
    <location>
        <begin position="43"/>
        <end position="65"/>
    </location>
</feature>
<dbReference type="Proteomes" id="UP001295444">
    <property type="component" value="Chromosome 09"/>
</dbReference>
<dbReference type="FunFam" id="3.40.50.300:FF:000140">
    <property type="entry name" value="Lipid A export ATP-binding/permease protein MsbA"/>
    <property type="match status" value="1"/>
</dbReference>
<keyword evidence="10 11" id="KW-0472">Membrane</keyword>
<dbReference type="AlphaFoldDB" id="A0AAD1T264"/>
<evidence type="ECO:0000256" key="7">
    <source>
        <dbReference type="ARBA" id="ARBA00022856"/>
    </source>
</evidence>
<dbReference type="SUPFAM" id="SSF90123">
    <property type="entry name" value="ABC transporter transmembrane region"/>
    <property type="match status" value="1"/>
</dbReference>
<dbReference type="GO" id="GO:0015421">
    <property type="term" value="F:ABC-type oligopeptide transporter activity"/>
    <property type="evidence" value="ECO:0007669"/>
    <property type="project" value="TreeGrafter"/>
</dbReference>
<keyword evidence="8" id="KW-1278">Translocase</keyword>
<dbReference type="InterPro" id="IPR039421">
    <property type="entry name" value="Type_1_exporter"/>
</dbReference>
<keyword evidence="9 11" id="KW-1133">Transmembrane helix</keyword>
<evidence type="ECO:0000256" key="4">
    <source>
        <dbReference type="ARBA" id="ARBA00022692"/>
    </source>
</evidence>
<evidence type="ECO:0000313" key="14">
    <source>
        <dbReference type="EMBL" id="CAH2314523.1"/>
    </source>
</evidence>
<keyword evidence="5" id="KW-0547">Nucleotide-binding</keyword>
<keyword evidence="6" id="KW-0067">ATP-binding</keyword>
<dbReference type="Gene3D" id="1.20.1560.10">
    <property type="entry name" value="ABC transporter type 1, transmembrane domain"/>
    <property type="match status" value="1"/>
</dbReference>
<gene>
    <name evidence="14" type="ORF">PECUL_23A048315</name>
</gene>